<dbReference type="GO" id="GO:0042158">
    <property type="term" value="P:lipoprotein biosynthetic process"/>
    <property type="evidence" value="ECO:0007669"/>
    <property type="project" value="UniProtKB-UniRule"/>
</dbReference>
<dbReference type="EC" id="2.3.1.269" evidence="9"/>
<keyword evidence="12" id="KW-1185">Reference proteome</keyword>
<evidence type="ECO:0000256" key="9">
    <source>
        <dbReference type="HAMAP-Rule" id="MF_01148"/>
    </source>
</evidence>
<evidence type="ECO:0000256" key="6">
    <source>
        <dbReference type="ARBA" id="ARBA00022989"/>
    </source>
</evidence>
<dbReference type="SUPFAM" id="SSF56317">
    <property type="entry name" value="Carbon-nitrogen hydrolase"/>
    <property type="match status" value="1"/>
</dbReference>
<dbReference type="PANTHER" id="PTHR38686:SF1">
    <property type="entry name" value="APOLIPOPROTEIN N-ACYLTRANSFERASE"/>
    <property type="match status" value="1"/>
</dbReference>
<dbReference type="Pfam" id="PF20154">
    <property type="entry name" value="LNT_N"/>
    <property type="match status" value="1"/>
</dbReference>
<dbReference type="PANTHER" id="PTHR38686">
    <property type="entry name" value="APOLIPOPROTEIN N-ACYLTRANSFERASE"/>
    <property type="match status" value="1"/>
</dbReference>
<name>A0A154VSC2_9PROT</name>
<keyword evidence="6 9" id="KW-1133">Transmembrane helix</keyword>
<evidence type="ECO:0000313" key="12">
    <source>
        <dbReference type="Proteomes" id="UP000076400"/>
    </source>
</evidence>
<feature type="transmembrane region" description="Helical" evidence="9">
    <location>
        <begin position="70"/>
        <end position="90"/>
    </location>
</feature>
<sequence>MNGWTDTWPWLDRLALRVAGLTGRRRYGLALLLGVGLALAMPPFHLLPLIAVAFTGLIWQIEGCTTRRQAFAIGWCFGFGFFVAGLYWIANALLVDSARFWWMVPLAAAGLPALLALFVALATLALHWLRLRGTALALGFAVAWSVAEYLRGHILTGFPWNLVGYGWAPLTAMLQIGSLVGIYGLGLATALAAALPATRRPAIMLAGLALLLAIGGYGAVRLAGAPAIDDPKAQAPGVTLRLVQPNIPQQEKWNGEKREQHLLTHLEMSAAPVLPGLPAPTHIVWSETAVPFLLSEDVRARAMIGSIAPSGGAVLTGGIRVERPAVGGSRGGQGSGQGASRRADFWNSLYAIGPGGTVPATYDKAHLVPFGEYMPLRDILGFVPTVASSLDFQAGPGPRTIDVPGVPPVSPLICYEVIFPGVVADPADRPGWLLNVTNDGWYGFSTGPFQHFQIARMRAVEEGLPLVRVANTGISGIVDSYGRVTRRIGLEEKGVVDGPLPRALAAATLYARWGDALYAGALLLLLLCTIVIGRRGT</sequence>
<dbReference type="Proteomes" id="UP000076400">
    <property type="component" value="Unassembled WGS sequence"/>
</dbReference>
<comment type="catalytic activity">
    <reaction evidence="9">
        <text>N-terminal S-1,2-diacyl-sn-glyceryl-L-cysteinyl-[lipoprotein] + a glycerophospholipid = N-acyl-S-1,2-diacyl-sn-glyceryl-L-cysteinyl-[lipoprotein] + a 2-acyl-sn-glycero-3-phospholipid + H(+)</text>
        <dbReference type="Rhea" id="RHEA:48228"/>
        <dbReference type="Rhea" id="RHEA-COMP:14681"/>
        <dbReference type="Rhea" id="RHEA-COMP:14684"/>
        <dbReference type="ChEBI" id="CHEBI:15378"/>
        <dbReference type="ChEBI" id="CHEBI:136912"/>
        <dbReference type="ChEBI" id="CHEBI:140656"/>
        <dbReference type="ChEBI" id="CHEBI:140657"/>
        <dbReference type="ChEBI" id="CHEBI:140660"/>
        <dbReference type="EC" id="2.3.1.269"/>
    </reaction>
</comment>
<dbReference type="NCBIfam" id="TIGR00546">
    <property type="entry name" value="lnt"/>
    <property type="match status" value="1"/>
</dbReference>
<comment type="caution">
    <text evidence="11">The sequence shown here is derived from an EMBL/GenBank/DDBJ whole genome shotgun (WGS) entry which is preliminary data.</text>
</comment>
<comment type="pathway">
    <text evidence="9">Protein modification; lipoprotein biosynthesis (N-acyl transfer).</text>
</comment>
<evidence type="ECO:0000313" key="11">
    <source>
        <dbReference type="EMBL" id="KZD04204.1"/>
    </source>
</evidence>
<dbReference type="Gene3D" id="3.60.110.10">
    <property type="entry name" value="Carbon-nitrogen hydrolase"/>
    <property type="match status" value="1"/>
</dbReference>
<dbReference type="RefSeq" id="WP_067558508.1">
    <property type="nucleotide sequence ID" value="NZ_LPXN01000137.1"/>
</dbReference>
<dbReference type="STRING" id="580166.AUP43_12345"/>
<dbReference type="InterPro" id="IPR004563">
    <property type="entry name" value="Apolipo_AcylTrfase"/>
</dbReference>
<feature type="transmembrane region" description="Helical" evidence="9">
    <location>
        <begin position="202"/>
        <end position="220"/>
    </location>
</feature>
<dbReference type="InterPro" id="IPR036526">
    <property type="entry name" value="C-N_Hydrolase_sf"/>
</dbReference>
<evidence type="ECO:0000256" key="1">
    <source>
        <dbReference type="ARBA" id="ARBA00004651"/>
    </source>
</evidence>
<protein>
    <recommendedName>
        <fullName evidence="9">Apolipoprotein N-acyltransferase</fullName>
        <shortName evidence="9">ALP N-acyltransferase</shortName>
        <ecNumber evidence="9">2.3.1.269</ecNumber>
    </recommendedName>
</protein>
<comment type="subcellular location">
    <subcellularLocation>
        <location evidence="1 9">Cell membrane</location>
        <topology evidence="1 9">Multi-pass membrane protein</topology>
    </subcellularLocation>
</comment>
<accession>A0A154VSC2</accession>
<evidence type="ECO:0000259" key="10">
    <source>
        <dbReference type="PROSITE" id="PS50263"/>
    </source>
</evidence>
<dbReference type="EMBL" id="LPXN01000137">
    <property type="protein sequence ID" value="KZD04204.1"/>
    <property type="molecule type" value="Genomic_DNA"/>
</dbReference>
<dbReference type="Pfam" id="PF00795">
    <property type="entry name" value="CN_hydrolase"/>
    <property type="match status" value="1"/>
</dbReference>
<keyword evidence="8 9" id="KW-0012">Acyltransferase</keyword>
<dbReference type="UniPathway" id="UPA00666"/>
<dbReference type="CDD" id="cd07571">
    <property type="entry name" value="ALP_N-acyl_transferase"/>
    <property type="match status" value="1"/>
</dbReference>
<evidence type="ECO:0000256" key="7">
    <source>
        <dbReference type="ARBA" id="ARBA00023136"/>
    </source>
</evidence>
<gene>
    <name evidence="9" type="primary">lnt</name>
    <name evidence="11" type="ORF">AUP43_12345</name>
</gene>
<evidence type="ECO:0000256" key="4">
    <source>
        <dbReference type="ARBA" id="ARBA00022679"/>
    </source>
</evidence>
<comment type="similarity">
    <text evidence="2 9">Belongs to the CN hydrolase family. Apolipoprotein N-acyltransferase subfamily.</text>
</comment>
<keyword evidence="4 9" id="KW-0808">Transferase</keyword>
<feature type="transmembrane region" description="Helical" evidence="9">
    <location>
        <begin position="102"/>
        <end position="126"/>
    </location>
</feature>
<reference evidence="11 12" key="1">
    <citation type="submission" date="2015-12" db="EMBL/GenBank/DDBJ databases">
        <title>Genome sequence of Oceanibaculum pacificum MCCC 1A02656.</title>
        <authorList>
            <person name="Lu L."/>
            <person name="Lai Q."/>
            <person name="Shao Z."/>
            <person name="Qian P."/>
        </authorList>
    </citation>
    <scope>NUCLEOTIDE SEQUENCE [LARGE SCALE GENOMIC DNA]</scope>
    <source>
        <strain evidence="11 12">MCCC 1A02656</strain>
    </source>
</reference>
<evidence type="ECO:0000256" key="5">
    <source>
        <dbReference type="ARBA" id="ARBA00022692"/>
    </source>
</evidence>
<keyword evidence="7 9" id="KW-0472">Membrane</keyword>
<dbReference type="InterPro" id="IPR045378">
    <property type="entry name" value="LNT_N"/>
</dbReference>
<proteinExistence type="inferred from homology"/>
<feature type="domain" description="CN hydrolase" evidence="10">
    <location>
        <begin position="243"/>
        <end position="502"/>
    </location>
</feature>
<comment type="function">
    <text evidence="9">Catalyzes the phospholipid dependent N-acylation of the N-terminal cysteine of apolipoprotein, the last step in lipoprotein maturation.</text>
</comment>
<evidence type="ECO:0000256" key="2">
    <source>
        <dbReference type="ARBA" id="ARBA00010065"/>
    </source>
</evidence>
<organism evidence="11 12">
    <name type="scientific">Oceanibaculum pacificum</name>
    <dbReference type="NCBI Taxonomy" id="580166"/>
    <lineage>
        <taxon>Bacteria</taxon>
        <taxon>Pseudomonadati</taxon>
        <taxon>Pseudomonadota</taxon>
        <taxon>Alphaproteobacteria</taxon>
        <taxon>Rhodospirillales</taxon>
        <taxon>Oceanibaculaceae</taxon>
        <taxon>Oceanibaculum</taxon>
    </lineage>
</organism>
<dbReference type="InterPro" id="IPR003010">
    <property type="entry name" value="C-N_Hydrolase"/>
</dbReference>
<evidence type="ECO:0000256" key="3">
    <source>
        <dbReference type="ARBA" id="ARBA00022475"/>
    </source>
</evidence>
<dbReference type="AlphaFoldDB" id="A0A154VSC2"/>
<feature type="transmembrane region" description="Helical" evidence="9">
    <location>
        <begin position="133"/>
        <end position="152"/>
    </location>
</feature>
<dbReference type="PROSITE" id="PS50263">
    <property type="entry name" value="CN_HYDROLASE"/>
    <property type="match status" value="1"/>
</dbReference>
<dbReference type="GO" id="GO:0016410">
    <property type="term" value="F:N-acyltransferase activity"/>
    <property type="evidence" value="ECO:0007669"/>
    <property type="project" value="UniProtKB-UniRule"/>
</dbReference>
<keyword evidence="5 9" id="KW-0812">Transmembrane</keyword>
<feature type="transmembrane region" description="Helical" evidence="9">
    <location>
        <begin position="172"/>
        <end position="195"/>
    </location>
</feature>
<feature type="transmembrane region" description="Helical" evidence="9">
    <location>
        <begin position="516"/>
        <end position="533"/>
    </location>
</feature>
<dbReference type="HAMAP" id="MF_01148">
    <property type="entry name" value="Lnt"/>
    <property type="match status" value="1"/>
</dbReference>
<dbReference type="GO" id="GO:0005886">
    <property type="term" value="C:plasma membrane"/>
    <property type="evidence" value="ECO:0007669"/>
    <property type="project" value="UniProtKB-SubCell"/>
</dbReference>
<feature type="transmembrane region" description="Helical" evidence="9">
    <location>
        <begin position="29"/>
        <end position="58"/>
    </location>
</feature>
<evidence type="ECO:0000256" key="8">
    <source>
        <dbReference type="ARBA" id="ARBA00023315"/>
    </source>
</evidence>
<keyword evidence="3 9" id="KW-1003">Cell membrane</keyword>